<proteinExistence type="predicted"/>
<organism evidence="1">
    <name type="scientific">viral metagenome</name>
    <dbReference type="NCBI Taxonomy" id="1070528"/>
    <lineage>
        <taxon>unclassified sequences</taxon>
        <taxon>metagenomes</taxon>
        <taxon>organismal metagenomes</taxon>
    </lineage>
</organism>
<name>A0A6M3IHG0_9ZZZZ</name>
<reference evidence="1" key="1">
    <citation type="submission" date="2020-03" db="EMBL/GenBank/DDBJ databases">
        <title>The deep terrestrial virosphere.</title>
        <authorList>
            <person name="Holmfeldt K."/>
            <person name="Nilsson E."/>
            <person name="Simone D."/>
            <person name="Lopez-Fernandez M."/>
            <person name="Wu X."/>
            <person name="de Brujin I."/>
            <person name="Lundin D."/>
            <person name="Andersson A."/>
            <person name="Bertilsson S."/>
            <person name="Dopson M."/>
        </authorList>
    </citation>
    <scope>NUCLEOTIDE SEQUENCE</scope>
    <source>
        <strain evidence="1">MM415B01828</strain>
    </source>
</reference>
<sequence length="96" mass="10667">MGETKIKIGTVRKQPVKGKPDTFDCFIPLQIMDEKGRVVTKGNIKIQQNFAHDGAEKELTAKILDEATNFQVSRSADEIVKGAITALKEDYEAIFV</sequence>
<gene>
    <name evidence="1" type="ORF">MM415B01828_0004</name>
</gene>
<accession>A0A6M3IHG0</accession>
<protein>
    <submittedName>
        <fullName evidence="1">Uncharacterized protein</fullName>
    </submittedName>
</protein>
<evidence type="ECO:0000313" key="1">
    <source>
        <dbReference type="EMBL" id="QJA56538.1"/>
    </source>
</evidence>
<dbReference type="AlphaFoldDB" id="A0A6M3IHG0"/>
<dbReference type="EMBL" id="MT141225">
    <property type="protein sequence ID" value="QJA56538.1"/>
    <property type="molecule type" value="Genomic_DNA"/>
</dbReference>